<evidence type="ECO:0000256" key="1">
    <source>
        <dbReference type="SAM" id="MobiDB-lite"/>
    </source>
</evidence>
<feature type="compositionally biased region" description="Polar residues" evidence="1">
    <location>
        <begin position="288"/>
        <end position="307"/>
    </location>
</feature>
<dbReference type="GeneID" id="64696823"/>
<evidence type="ECO:0000313" key="3">
    <source>
        <dbReference type="Proteomes" id="UP000823399"/>
    </source>
</evidence>
<dbReference type="Proteomes" id="UP000823399">
    <property type="component" value="Unassembled WGS sequence"/>
</dbReference>
<sequence>MVLPASTLNLQHGITSPIRTSDCPSILYKGILNASNISYSHYRSTIKSQPYRIIVWSAFEADKLCLGDFASSSATRLSDCTLYFYYRSIIKVGLRKSWDLDWRVFVGVDHQLLKTAITPFLSIYSLMAPSTRTKAHRGATTTGTTGPTVSDSSVMRTRSGFAINPPTDQDKCKKIMSFEDYAQILARPRKPKVKPLVDPVISDIQLHSDCAPAASPTDDEDDGMGDADKDQADEGKNEEGENEYDEDEDNQDSGRAKTSKESDNNAKDTDEEPDNDENNEDRGRAKTSPVTYSTQSGDFGPESSYTSFHAKREHPARSDQVSAHESDADEDLNHDSPSSPPAKRRKTSSAVNITSVNTTRSTTIRNKHVHASISRSADDHTPSGIVFGPTPDNEPTENEEELPGNLKRGRLCQEGIDEAQELGCKTAEEAQVIGVKYGKSARAILIEAGLSIKHSRSESDWNAHQCWFMDNNPCKDKESIVDWKERQCTHYHAMGKDNKQWDTIRNYSITGGNIDQSRAKTILSMREDIARKLSAYSRLEGVEAVGCIFDTTQDEAARQASGFIAGSDLIVKLINEHQLDAHAILDWVVTATKVKGYNISIPQFMGGVGAYEILLSKPNEAPRDCYRRIWPIMVLKKTSKFGYRPKAVQWRKLLDYAFQYKFMIKNWPDDVTPIGPEFNPHNLSSQHLKLLVVPFIKRKAHSYYEAELRTEAENLFEIEKKKSKGKRRGQERTVEDVMSELDVDASEIEFAAWPDERLKQLSDEVPEMFDIPLVTSTLDVVLRKLVDSAKFKASIPEDILAVHQAHSQGPISSTAEMLPGGHESSSPTSSSPALPSNQHHTTMATPVHHREGSHPTRLPDLLDRESHLVRPTRRGELAGGGP</sequence>
<comment type="caution">
    <text evidence="2">The sequence shown here is derived from an EMBL/GenBank/DDBJ whole genome shotgun (WGS) entry which is preliminary data.</text>
</comment>
<evidence type="ECO:0000313" key="2">
    <source>
        <dbReference type="EMBL" id="KAG2086314.1"/>
    </source>
</evidence>
<name>A0A9P7JLI0_9AGAM</name>
<reference evidence="2" key="1">
    <citation type="journal article" date="2020" name="New Phytol.">
        <title>Comparative genomics reveals dynamic genome evolution in host specialist ectomycorrhizal fungi.</title>
        <authorList>
            <person name="Lofgren L.A."/>
            <person name="Nguyen N.H."/>
            <person name="Vilgalys R."/>
            <person name="Ruytinx J."/>
            <person name="Liao H.L."/>
            <person name="Branco S."/>
            <person name="Kuo A."/>
            <person name="LaButti K."/>
            <person name="Lipzen A."/>
            <person name="Andreopoulos W."/>
            <person name="Pangilinan J."/>
            <person name="Riley R."/>
            <person name="Hundley H."/>
            <person name="Na H."/>
            <person name="Barry K."/>
            <person name="Grigoriev I.V."/>
            <person name="Stajich J.E."/>
            <person name="Kennedy P.G."/>
        </authorList>
    </citation>
    <scope>NUCLEOTIDE SEQUENCE</scope>
    <source>
        <strain evidence="2">FC423</strain>
    </source>
</reference>
<feature type="compositionally biased region" description="Basic and acidic residues" evidence="1">
    <location>
        <begin position="226"/>
        <end position="239"/>
    </location>
</feature>
<feature type="region of interest" description="Disordered" evidence="1">
    <location>
        <begin position="370"/>
        <end position="403"/>
    </location>
</feature>
<feature type="compositionally biased region" description="Acidic residues" evidence="1">
    <location>
        <begin position="240"/>
        <end position="251"/>
    </location>
</feature>
<feature type="compositionally biased region" description="Low complexity" evidence="1">
    <location>
        <begin position="138"/>
        <end position="148"/>
    </location>
</feature>
<proteinExistence type="predicted"/>
<organism evidence="2 3">
    <name type="scientific">Suillus discolor</name>
    <dbReference type="NCBI Taxonomy" id="1912936"/>
    <lineage>
        <taxon>Eukaryota</taxon>
        <taxon>Fungi</taxon>
        <taxon>Dikarya</taxon>
        <taxon>Basidiomycota</taxon>
        <taxon>Agaricomycotina</taxon>
        <taxon>Agaricomycetes</taxon>
        <taxon>Agaricomycetidae</taxon>
        <taxon>Boletales</taxon>
        <taxon>Suillineae</taxon>
        <taxon>Suillaceae</taxon>
        <taxon>Suillus</taxon>
    </lineage>
</organism>
<keyword evidence="3" id="KW-1185">Reference proteome</keyword>
<feature type="compositionally biased region" description="Basic and acidic residues" evidence="1">
    <location>
        <begin position="860"/>
        <end position="876"/>
    </location>
</feature>
<feature type="compositionally biased region" description="Acidic residues" evidence="1">
    <location>
        <begin position="269"/>
        <end position="279"/>
    </location>
</feature>
<feature type="region of interest" description="Disordered" evidence="1">
    <location>
        <begin position="134"/>
        <end position="153"/>
    </location>
</feature>
<feature type="compositionally biased region" description="Low complexity" evidence="1">
    <location>
        <begin position="824"/>
        <end position="836"/>
    </location>
</feature>
<dbReference type="EMBL" id="JABBWM010000147">
    <property type="protein sequence ID" value="KAG2086314.1"/>
    <property type="molecule type" value="Genomic_DNA"/>
</dbReference>
<dbReference type="RefSeq" id="XP_041284877.1">
    <property type="nucleotide sequence ID" value="XM_041434564.1"/>
</dbReference>
<protein>
    <submittedName>
        <fullName evidence="2">Uncharacterized protein</fullName>
    </submittedName>
</protein>
<feature type="compositionally biased region" description="Basic and acidic residues" evidence="1">
    <location>
        <begin position="313"/>
        <end position="334"/>
    </location>
</feature>
<accession>A0A9P7JLI0</accession>
<dbReference type="OrthoDB" id="2659772at2759"/>
<gene>
    <name evidence="2" type="ORF">F5147DRAFT_659235</name>
</gene>
<feature type="compositionally biased region" description="Basic and acidic residues" evidence="1">
    <location>
        <begin position="252"/>
        <end position="268"/>
    </location>
</feature>
<feature type="region of interest" description="Disordered" evidence="1">
    <location>
        <begin position="207"/>
        <end position="351"/>
    </location>
</feature>
<dbReference type="AlphaFoldDB" id="A0A9P7JLI0"/>
<feature type="region of interest" description="Disordered" evidence="1">
    <location>
        <begin position="811"/>
        <end position="882"/>
    </location>
</feature>